<evidence type="ECO:0000313" key="5">
    <source>
        <dbReference type="EMBL" id="GLK89322.1"/>
    </source>
</evidence>
<protein>
    <submittedName>
        <fullName evidence="5">Transcriptional regulator</fullName>
    </submittedName>
</protein>
<evidence type="ECO:0000256" key="2">
    <source>
        <dbReference type="ARBA" id="ARBA00023136"/>
    </source>
</evidence>
<keyword evidence="2" id="KW-0472">Membrane</keyword>
<reference evidence="5" key="2">
    <citation type="submission" date="2023-01" db="EMBL/GenBank/DDBJ databases">
        <authorList>
            <person name="Sun Q."/>
            <person name="Evtushenko L."/>
        </authorList>
    </citation>
    <scope>NUCLEOTIDE SEQUENCE</scope>
    <source>
        <strain evidence="5">VKM B-2935</strain>
    </source>
</reference>
<dbReference type="InterPro" id="IPR007450">
    <property type="entry name" value="BamE_dom"/>
</dbReference>
<reference evidence="5" key="1">
    <citation type="journal article" date="2014" name="Int. J. Syst. Evol. Microbiol.">
        <title>Complete genome sequence of Corynebacterium casei LMG S-19264T (=DSM 44701T), isolated from a smear-ripened cheese.</title>
        <authorList>
            <consortium name="US DOE Joint Genome Institute (JGI-PGF)"/>
            <person name="Walter F."/>
            <person name="Albersmeier A."/>
            <person name="Kalinowski J."/>
            <person name="Ruckert C."/>
        </authorList>
    </citation>
    <scope>NUCLEOTIDE SEQUENCE</scope>
    <source>
        <strain evidence="5">VKM B-2935</strain>
    </source>
</reference>
<dbReference type="GO" id="GO:0019867">
    <property type="term" value="C:outer membrane"/>
    <property type="evidence" value="ECO:0007669"/>
    <property type="project" value="InterPro"/>
</dbReference>
<proteinExistence type="predicted"/>
<evidence type="ECO:0000256" key="1">
    <source>
        <dbReference type="ARBA" id="ARBA00022729"/>
    </source>
</evidence>
<feature type="signal peptide" evidence="3">
    <location>
        <begin position="1"/>
        <end position="22"/>
    </location>
</feature>
<dbReference type="Proteomes" id="UP001143328">
    <property type="component" value="Unassembled WGS sequence"/>
</dbReference>
<keyword evidence="6" id="KW-1185">Reference proteome</keyword>
<evidence type="ECO:0000256" key="3">
    <source>
        <dbReference type="SAM" id="SignalP"/>
    </source>
</evidence>
<gene>
    <name evidence="5" type="ORF">GCM10017655_23840</name>
</gene>
<comment type="caution">
    <text evidence="5">The sequence shown here is derived from an EMBL/GenBank/DDBJ whole genome shotgun (WGS) entry which is preliminary data.</text>
</comment>
<dbReference type="NCBIfam" id="NF008423">
    <property type="entry name" value="PRK11251.1"/>
    <property type="match status" value="1"/>
</dbReference>
<accession>A0A9W6NFZ3</accession>
<feature type="domain" description="Outer membrane protein assembly factor BamE" evidence="4">
    <location>
        <begin position="31"/>
        <end position="97"/>
    </location>
</feature>
<dbReference type="Gene3D" id="3.30.1450.10">
    <property type="match status" value="1"/>
</dbReference>
<sequence length="112" mass="12438">MYKTKLLAAFCALAAVTGCASKMENPVDYVTYRNEPLAKQVDVGMTKSQVLTVGGPPSTELNRTVRSGTCNNYVMEKDGSKQVYYVSFDANDRVDGKGFMTCEQMEQNERNM</sequence>
<dbReference type="Pfam" id="PF04355">
    <property type="entry name" value="BamE"/>
    <property type="match status" value="1"/>
</dbReference>
<evidence type="ECO:0000259" key="4">
    <source>
        <dbReference type="Pfam" id="PF04355"/>
    </source>
</evidence>
<name>A0A9W6NFZ3_9PSED</name>
<dbReference type="RefSeq" id="WP_271195506.1">
    <property type="nucleotide sequence ID" value="NZ_BSFN01000005.1"/>
</dbReference>
<keyword evidence="1 3" id="KW-0732">Signal</keyword>
<dbReference type="AlphaFoldDB" id="A0A9W6NFZ3"/>
<dbReference type="InterPro" id="IPR037873">
    <property type="entry name" value="BamE-like"/>
</dbReference>
<evidence type="ECO:0000313" key="6">
    <source>
        <dbReference type="Proteomes" id="UP001143328"/>
    </source>
</evidence>
<organism evidence="5 6">
    <name type="scientific">Pseudomonas turukhanskensis</name>
    <dbReference type="NCBI Taxonomy" id="1806536"/>
    <lineage>
        <taxon>Bacteria</taxon>
        <taxon>Pseudomonadati</taxon>
        <taxon>Pseudomonadota</taxon>
        <taxon>Gammaproteobacteria</taxon>
        <taxon>Pseudomonadales</taxon>
        <taxon>Pseudomonadaceae</taxon>
        <taxon>Pseudomonas</taxon>
    </lineage>
</organism>
<dbReference type="EMBL" id="BSFN01000005">
    <property type="protein sequence ID" value="GLK89322.1"/>
    <property type="molecule type" value="Genomic_DNA"/>
</dbReference>
<dbReference type="PROSITE" id="PS51257">
    <property type="entry name" value="PROKAR_LIPOPROTEIN"/>
    <property type="match status" value="1"/>
</dbReference>
<feature type="chain" id="PRO_5040948250" evidence="3">
    <location>
        <begin position="23"/>
        <end position="112"/>
    </location>
</feature>